<organism evidence="3 4">
    <name type="scientific">Noviherbaspirillum galbum</name>
    <dbReference type="NCBI Taxonomy" id="2709383"/>
    <lineage>
        <taxon>Bacteria</taxon>
        <taxon>Pseudomonadati</taxon>
        <taxon>Pseudomonadota</taxon>
        <taxon>Betaproteobacteria</taxon>
        <taxon>Burkholderiales</taxon>
        <taxon>Oxalobacteraceae</taxon>
        <taxon>Noviherbaspirillum</taxon>
    </lineage>
</organism>
<evidence type="ECO:0000313" key="3">
    <source>
        <dbReference type="EMBL" id="NEX64629.1"/>
    </source>
</evidence>
<evidence type="ECO:0000256" key="2">
    <source>
        <dbReference type="SAM" id="SignalP"/>
    </source>
</evidence>
<dbReference type="SUPFAM" id="SSF56959">
    <property type="entry name" value="Leukocidin-like"/>
    <property type="match status" value="1"/>
</dbReference>
<dbReference type="RefSeq" id="WP_163968565.1">
    <property type="nucleotide sequence ID" value="NZ_JAAIVB010000084.1"/>
</dbReference>
<name>A0A6B3SZU1_9BURK</name>
<proteinExistence type="predicted"/>
<reference evidence="3 4" key="1">
    <citation type="submission" date="2020-02" db="EMBL/GenBank/DDBJ databases">
        <authorList>
            <person name="Kim M.K."/>
        </authorList>
    </citation>
    <scope>NUCLEOTIDE SEQUENCE [LARGE SCALE GENOMIC DNA]</scope>
    <source>
        <strain evidence="3 4">17J57-3</strain>
    </source>
</reference>
<feature type="signal peptide" evidence="2">
    <location>
        <begin position="1"/>
        <end position="33"/>
    </location>
</feature>
<feature type="chain" id="PRO_5025528261" evidence="2">
    <location>
        <begin position="34"/>
        <end position="552"/>
    </location>
</feature>
<keyword evidence="1 2" id="KW-0732">Signal</keyword>
<dbReference type="EMBL" id="JAAIVB010000084">
    <property type="protein sequence ID" value="NEX64629.1"/>
    <property type="molecule type" value="Genomic_DNA"/>
</dbReference>
<sequence>MANRRTVQYKTAGRILAALVAAAILVMCGGSNNDQPPQASSNPQVRQLGLIDSIIAADITQQVKMVPFTLRQDSPIVLQGRMMSTLPQSHNDELKATYRAGHAIVLLDATMEDIAALHGIIGAGITYDSKDAGGVLAYSVRQENRIPVTTLLSQVNLSPLRTAKGEPDPTGLQDNKQAHKKAVELTVAELSRLPATSSRALQGTNQNVDWKTTPVQTTTFQQNSASGVYNTTVNVYALHSCAMDVRTGLTSDYYMVTALADWTATNAKFQSAATELGSTSMYLDQDRDEYVVVNWQDDPQRNYCSSPSSWSNNADICRYINYPLQYSVEMVPLNGGSIAQTNAKPPAQQGQATTYTSGFSFTLGGMVIVNGMGPGAGLSTGVTWNNTTQTTVAPVELELSQTTNQGAMWTYRYCTGGEEPDAGGNCTSHVQTAKDVCRAQLGDNTGTNPQQGQRPVGAFTDAVHTALWQAGPDTRVGKSTFDIQVTVTPTIGNTTANLWGASGFDNNHAGCDPDNCDCVSTTTKTPLTGGSYVFKIPLPPATCQQGVVAQSR</sequence>
<evidence type="ECO:0000313" key="4">
    <source>
        <dbReference type="Proteomes" id="UP000482155"/>
    </source>
</evidence>
<comment type="caution">
    <text evidence="3">The sequence shown here is derived from an EMBL/GenBank/DDBJ whole genome shotgun (WGS) entry which is preliminary data.</text>
</comment>
<evidence type="ECO:0000256" key="1">
    <source>
        <dbReference type="ARBA" id="ARBA00022729"/>
    </source>
</evidence>
<keyword evidence="4" id="KW-1185">Reference proteome</keyword>
<accession>A0A6B3SZU1</accession>
<dbReference type="InterPro" id="IPR036435">
    <property type="entry name" value="Leukocidin/porin_MspA_sf"/>
</dbReference>
<dbReference type="Proteomes" id="UP000482155">
    <property type="component" value="Unassembled WGS sequence"/>
</dbReference>
<gene>
    <name evidence="3" type="ORF">G3574_26425</name>
</gene>
<dbReference type="AlphaFoldDB" id="A0A6B3SZU1"/>
<protein>
    <submittedName>
        <fullName evidence="3">Uncharacterized protein</fullName>
    </submittedName>
</protein>